<sequence length="356" mass="38278">MIKLIPRVQASEKWGYLSPVLAVFLTVITSIFLFTALGKDPIEALYTFFISPIANWYGITELLVVAIPILLCAYGLALCYRAAIWNIGAEGQLLAGAIMGSVVALQFVDSTSWVALPLTLLGGMVGGMICAGISAFLNLRLNCNETLVTIMMNYIALNTLLWAVYGPLKDPYGYNFPESALFGDSTLLPVMFEGTRLHIGLLLVLLALVAVWVFMSKTFLGFQIKVLGLDKPAAHMAGFKQKKLAAMVFLASGALAGLAGSVIITGTTGQLIPAISPGYGYSAIIVAFLGRLHPIGITLAGLLIALLFMGGELSQMNLELPRAITGILQGLILFFLLSCDVLIRYRVQFTFKRATA</sequence>
<dbReference type="RefSeq" id="WP_341596141.1">
    <property type="nucleotide sequence ID" value="NZ_JBAKAZ010000003.1"/>
</dbReference>
<dbReference type="PANTHER" id="PTHR47089:SF1">
    <property type="entry name" value="GUANOSINE ABC TRANSPORTER PERMEASE PROTEIN NUPP"/>
    <property type="match status" value="1"/>
</dbReference>
<feature type="transmembrane region" description="Helical" evidence="6">
    <location>
        <begin position="323"/>
        <end position="343"/>
    </location>
</feature>
<evidence type="ECO:0000313" key="8">
    <source>
        <dbReference type="Proteomes" id="UP001369082"/>
    </source>
</evidence>
<feature type="transmembrane region" description="Helical" evidence="6">
    <location>
        <begin position="14"/>
        <end position="36"/>
    </location>
</feature>
<dbReference type="PANTHER" id="PTHR47089">
    <property type="entry name" value="ABC TRANSPORTER, PERMEASE PROTEIN"/>
    <property type="match status" value="1"/>
</dbReference>
<dbReference type="Proteomes" id="UP001369082">
    <property type="component" value="Unassembled WGS sequence"/>
</dbReference>
<evidence type="ECO:0000256" key="2">
    <source>
        <dbReference type="ARBA" id="ARBA00022475"/>
    </source>
</evidence>
<protein>
    <submittedName>
        <fullName evidence="7">ABC transporter permease</fullName>
    </submittedName>
</protein>
<evidence type="ECO:0000256" key="6">
    <source>
        <dbReference type="SAM" id="Phobius"/>
    </source>
</evidence>
<feature type="transmembrane region" description="Helical" evidence="6">
    <location>
        <begin position="244"/>
        <end position="264"/>
    </location>
</feature>
<gene>
    <name evidence="7" type="ORF">V6256_01105</name>
</gene>
<keyword evidence="4 6" id="KW-1133">Transmembrane helix</keyword>
<comment type="caution">
    <text evidence="7">The sequence shown here is derived from an EMBL/GenBank/DDBJ whole genome shotgun (WGS) entry which is preliminary data.</text>
</comment>
<accession>A0ABU9GLK2</accession>
<feature type="transmembrane region" description="Helical" evidence="6">
    <location>
        <begin position="146"/>
        <end position="165"/>
    </location>
</feature>
<evidence type="ECO:0000256" key="4">
    <source>
        <dbReference type="ARBA" id="ARBA00022989"/>
    </source>
</evidence>
<dbReference type="InterPro" id="IPR001851">
    <property type="entry name" value="ABC_transp_permease"/>
</dbReference>
<comment type="subcellular location">
    <subcellularLocation>
        <location evidence="1">Cell inner membrane</location>
        <topology evidence="1">Multi-pass membrane protein</topology>
    </subcellularLocation>
</comment>
<evidence type="ECO:0000256" key="3">
    <source>
        <dbReference type="ARBA" id="ARBA00022692"/>
    </source>
</evidence>
<keyword evidence="8" id="KW-1185">Reference proteome</keyword>
<feature type="transmembrane region" description="Helical" evidence="6">
    <location>
        <begin position="91"/>
        <end position="108"/>
    </location>
</feature>
<dbReference type="EMBL" id="JBAKAZ010000003">
    <property type="protein sequence ID" value="MEL0628191.1"/>
    <property type="molecule type" value="Genomic_DNA"/>
</dbReference>
<feature type="transmembrane region" description="Helical" evidence="6">
    <location>
        <begin position="56"/>
        <end position="79"/>
    </location>
</feature>
<feature type="transmembrane region" description="Helical" evidence="6">
    <location>
        <begin position="114"/>
        <end position="139"/>
    </location>
</feature>
<organism evidence="7 8">
    <name type="scientific">Psychromonas aquatilis</name>
    <dbReference type="NCBI Taxonomy" id="2005072"/>
    <lineage>
        <taxon>Bacteria</taxon>
        <taxon>Pseudomonadati</taxon>
        <taxon>Pseudomonadota</taxon>
        <taxon>Gammaproteobacteria</taxon>
        <taxon>Alteromonadales</taxon>
        <taxon>Psychromonadaceae</taxon>
        <taxon>Psychromonas</taxon>
    </lineage>
</organism>
<keyword evidence="2" id="KW-1003">Cell membrane</keyword>
<dbReference type="Pfam" id="PF02653">
    <property type="entry name" value="BPD_transp_2"/>
    <property type="match status" value="1"/>
</dbReference>
<feature type="transmembrane region" description="Helical" evidence="6">
    <location>
        <begin position="197"/>
        <end position="215"/>
    </location>
</feature>
<evidence type="ECO:0000256" key="5">
    <source>
        <dbReference type="ARBA" id="ARBA00023136"/>
    </source>
</evidence>
<proteinExistence type="predicted"/>
<reference evidence="7 8" key="1">
    <citation type="submission" date="2024-02" db="EMBL/GenBank/DDBJ databases">
        <title>Bacteria isolated from the canopy kelp, Nereocystis luetkeana.</title>
        <authorList>
            <person name="Pfister C.A."/>
            <person name="Younker I.T."/>
            <person name="Light S.H."/>
        </authorList>
    </citation>
    <scope>NUCLEOTIDE SEQUENCE [LARGE SCALE GENOMIC DNA]</scope>
    <source>
        <strain evidence="7 8">TI.1.05</strain>
    </source>
</reference>
<dbReference type="CDD" id="cd06580">
    <property type="entry name" value="TM_PBP1_transp_TpRbsC_like"/>
    <property type="match status" value="1"/>
</dbReference>
<keyword evidence="3 6" id="KW-0812">Transmembrane</keyword>
<feature type="transmembrane region" description="Helical" evidence="6">
    <location>
        <begin position="270"/>
        <end position="288"/>
    </location>
</feature>
<keyword evidence="5 6" id="KW-0472">Membrane</keyword>
<evidence type="ECO:0000256" key="1">
    <source>
        <dbReference type="ARBA" id="ARBA00004429"/>
    </source>
</evidence>
<evidence type="ECO:0000313" key="7">
    <source>
        <dbReference type="EMBL" id="MEL0628191.1"/>
    </source>
</evidence>
<name>A0ABU9GLK2_9GAMM</name>
<feature type="transmembrane region" description="Helical" evidence="6">
    <location>
        <begin position="295"/>
        <end position="311"/>
    </location>
</feature>